<dbReference type="PANTHER" id="PTHR38790">
    <property type="entry name" value="2EXR DOMAIN-CONTAINING PROTEIN-RELATED"/>
    <property type="match status" value="1"/>
</dbReference>
<organism evidence="2 3">
    <name type="scientific">Aspergillus keveii</name>
    <dbReference type="NCBI Taxonomy" id="714993"/>
    <lineage>
        <taxon>Eukaryota</taxon>
        <taxon>Fungi</taxon>
        <taxon>Dikarya</taxon>
        <taxon>Ascomycota</taxon>
        <taxon>Pezizomycotina</taxon>
        <taxon>Eurotiomycetes</taxon>
        <taxon>Eurotiomycetidae</taxon>
        <taxon>Eurotiales</taxon>
        <taxon>Aspergillaceae</taxon>
        <taxon>Aspergillus</taxon>
        <taxon>Aspergillus subgen. Nidulantes</taxon>
    </lineage>
</organism>
<evidence type="ECO:0000259" key="1">
    <source>
        <dbReference type="Pfam" id="PF24864"/>
    </source>
</evidence>
<sequence>MISPNFLARVFRVALGHQESVAPAPASLPSQEATQHYTSEPRYYTRALLESPGVHPLSCEVNGDRHNRERFPILPADHTSLYSSIIDVQNSVSDTQAQSSFFTKLPPEIRQLIYRQLFGGRRIHLDLDYISQQAQWHWWHRVCDCPNTCPDKQFICPENAAAETMMLRLGSKAWETDRAETKVDGIEWLRCCKQGYEESLAVLYSTNTFVLNHGIDQIFRVSRAMPQDHLALVTSLAVEIDLYRISRSFPSMSTELAGYYREFFRILEEMMSGLRSLSISIAGLPRSPALIEWSLDDESMWIGPWENLARSRRWAKLQIAVPAGWHDDFKAVIDRRGQLSDNGRFSLRKREEPFRRGW</sequence>
<keyword evidence="3" id="KW-1185">Reference proteome</keyword>
<comment type="caution">
    <text evidence="2">The sequence shown here is derived from an EMBL/GenBank/DDBJ whole genome shotgun (WGS) entry which is preliminary data.</text>
</comment>
<dbReference type="Proteomes" id="UP001610563">
    <property type="component" value="Unassembled WGS sequence"/>
</dbReference>
<dbReference type="EMBL" id="JBFTWV010000039">
    <property type="protein sequence ID" value="KAL2794930.1"/>
    <property type="molecule type" value="Genomic_DNA"/>
</dbReference>
<proteinExistence type="predicted"/>
<evidence type="ECO:0000313" key="3">
    <source>
        <dbReference type="Proteomes" id="UP001610563"/>
    </source>
</evidence>
<evidence type="ECO:0000313" key="2">
    <source>
        <dbReference type="EMBL" id="KAL2794930.1"/>
    </source>
</evidence>
<reference evidence="2 3" key="1">
    <citation type="submission" date="2024-07" db="EMBL/GenBank/DDBJ databases">
        <title>Section-level genome sequencing and comparative genomics of Aspergillus sections Usti and Cavernicolus.</title>
        <authorList>
            <consortium name="Lawrence Berkeley National Laboratory"/>
            <person name="Nybo J.L."/>
            <person name="Vesth T.C."/>
            <person name="Theobald S."/>
            <person name="Frisvad J.C."/>
            <person name="Larsen T.O."/>
            <person name="Kjaerboelling I."/>
            <person name="Rothschild-Mancinelli K."/>
            <person name="Lyhne E.K."/>
            <person name="Kogle M.E."/>
            <person name="Barry K."/>
            <person name="Clum A."/>
            <person name="Na H."/>
            <person name="Ledsgaard L."/>
            <person name="Lin J."/>
            <person name="Lipzen A."/>
            <person name="Kuo A."/>
            <person name="Riley R."/>
            <person name="Mondo S."/>
            <person name="Labutti K."/>
            <person name="Haridas S."/>
            <person name="Pangalinan J."/>
            <person name="Salamov A.A."/>
            <person name="Simmons B.A."/>
            <person name="Magnuson J.K."/>
            <person name="Chen J."/>
            <person name="Drula E."/>
            <person name="Henrissat B."/>
            <person name="Wiebenga A."/>
            <person name="Lubbers R.J."/>
            <person name="Gomes A.C."/>
            <person name="Makela M.R."/>
            <person name="Stajich J."/>
            <person name="Grigoriev I.V."/>
            <person name="Mortensen U.H."/>
            <person name="De Vries R.P."/>
            <person name="Baker S.E."/>
            <person name="Andersen M.R."/>
        </authorList>
    </citation>
    <scope>NUCLEOTIDE SEQUENCE [LARGE SCALE GENOMIC DNA]</scope>
    <source>
        <strain evidence="2 3">CBS 209.92</strain>
    </source>
</reference>
<gene>
    <name evidence="2" type="ORF">BJX66DRAFT_350862</name>
</gene>
<name>A0ABR4G7D3_9EURO</name>
<accession>A0ABR4G7D3</accession>
<dbReference type="Pfam" id="PF24864">
    <property type="entry name" value="DUF7730"/>
    <property type="match status" value="1"/>
</dbReference>
<protein>
    <recommendedName>
        <fullName evidence="1">DUF7730 domain-containing protein</fullName>
    </recommendedName>
</protein>
<dbReference type="InterPro" id="IPR056632">
    <property type="entry name" value="DUF7730"/>
</dbReference>
<feature type="domain" description="DUF7730" evidence="1">
    <location>
        <begin position="95"/>
        <end position="294"/>
    </location>
</feature>